<dbReference type="Gene3D" id="3.80.10.10">
    <property type="entry name" value="Ribonuclease Inhibitor"/>
    <property type="match status" value="1"/>
</dbReference>
<dbReference type="AlphaFoldDB" id="A0A0N4U4I9"/>
<organism evidence="2 4">
    <name type="scientific">Dracunculus medinensis</name>
    <name type="common">Guinea worm</name>
    <dbReference type="NCBI Taxonomy" id="318479"/>
    <lineage>
        <taxon>Eukaryota</taxon>
        <taxon>Metazoa</taxon>
        <taxon>Ecdysozoa</taxon>
        <taxon>Nematoda</taxon>
        <taxon>Chromadorea</taxon>
        <taxon>Rhabditida</taxon>
        <taxon>Spirurina</taxon>
        <taxon>Dracunculoidea</taxon>
        <taxon>Dracunculidae</taxon>
        <taxon>Dracunculus</taxon>
    </lineage>
</organism>
<evidence type="ECO:0000313" key="1">
    <source>
        <dbReference type="EMBL" id="VDN56090.1"/>
    </source>
</evidence>
<sequence length="205" mass="23754">MASKIAFLNRFRKILATHELFGLRWLLDGFNHYDDDRVREVGPDRAAAEWVVRCEGKVRFDVWDEFIENYNDLLRRTSCLDPKLPQHQVHIISISAIHSSISGRGCVHLYGLKKIKEICFIHCKAFDDTGVEKVSRLTCGTLEKLRIESCPKVTEYGLRFLGNCSNLQFLLLRDLPRVYKKTEVLQYLKSSLPKCDICYPDSNIE</sequence>
<dbReference type="Proteomes" id="UP000274756">
    <property type="component" value="Unassembled WGS sequence"/>
</dbReference>
<dbReference type="STRING" id="318479.A0A0N4U4I9"/>
<reference evidence="4" key="1">
    <citation type="submission" date="2017-02" db="UniProtKB">
        <authorList>
            <consortium name="WormBaseParasite"/>
        </authorList>
    </citation>
    <scope>IDENTIFICATION</scope>
</reference>
<accession>A0A0N4U4I9</accession>
<dbReference type="InterPro" id="IPR032675">
    <property type="entry name" value="LRR_dom_sf"/>
</dbReference>
<name>A0A0N4U4I9_DRAME</name>
<dbReference type="SUPFAM" id="SSF52047">
    <property type="entry name" value="RNI-like"/>
    <property type="match status" value="1"/>
</dbReference>
<reference evidence="1 3" key="2">
    <citation type="submission" date="2018-11" db="EMBL/GenBank/DDBJ databases">
        <authorList>
            <consortium name="Pathogen Informatics"/>
        </authorList>
    </citation>
    <scope>NUCLEOTIDE SEQUENCE [LARGE SCALE GENOMIC DNA]</scope>
</reference>
<gene>
    <name evidence="1" type="ORF">DME_LOCUS6063</name>
</gene>
<dbReference type="InterPro" id="IPR006553">
    <property type="entry name" value="Leu-rich_rpt_Cys-con_subtyp"/>
</dbReference>
<proteinExistence type="predicted"/>
<dbReference type="EMBL" id="UYYG01001154">
    <property type="protein sequence ID" value="VDN56090.1"/>
    <property type="molecule type" value="Genomic_DNA"/>
</dbReference>
<evidence type="ECO:0000313" key="2">
    <source>
        <dbReference type="Proteomes" id="UP000038040"/>
    </source>
</evidence>
<dbReference type="WBParaSite" id="DME_0000170301-mRNA-1">
    <property type="protein sequence ID" value="DME_0000170301-mRNA-1"/>
    <property type="gene ID" value="DME_0000170301"/>
</dbReference>
<keyword evidence="3" id="KW-1185">Reference proteome</keyword>
<dbReference type="SMART" id="SM00367">
    <property type="entry name" value="LRR_CC"/>
    <property type="match status" value="2"/>
</dbReference>
<evidence type="ECO:0000313" key="4">
    <source>
        <dbReference type="WBParaSite" id="DME_0000170301-mRNA-1"/>
    </source>
</evidence>
<protein>
    <submittedName>
        <fullName evidence="4">ATP synthase subunit s, mitochondrial</fullName>
    </submittedName>
</protein>
<dbReference type="Proteomes" id="UP000038040">
    <property type="component" value="Unplaced"/>
</dbReference>
<evidence type="ECO:0000313" key="3">
    <source>
        <dbReference type="Proteomes" id="UP000274756"/>
    </source>
</evidence>
<dbReference type="OrthoDB" id="5859291at2759"/>